<protein>
    <submittedName>
        <fullName evidence="8">TetR/AcrR family transcriptional regulator</fullName>
    </submittedName>
</protein>
<keyword evidence="3 5" id="KW-0238">DNA-binding</keyword>
<dbReference type="InterPro" id="IPR004111">
    <property type="entry name" value="Repressor_TetR_C"/>
</dbReference>
<dbReference type="InterPro" id="IPR036271">
    <property type="entry name" value="Tet_transcr_reg_TetR-rel_C_sf"/>
</dbReference>
<dbReference type="Pfam" id="PF00440">
    <property type="entry name" value="TetR_N"/>
    <property type="match status" value="1"/>
</dbReference>
<evidence type="ECO:0000256" key="2">
    <source>
        <dbReference type="ARBA" id="ARBA00023015"/>
    </source>
</evidence>
<dbReference type="Pfam" id="PF02909">
    <property type="entry name" value="TetR_C_1"/>
    <property type="match status" value="1"/>
</dbReference>
<evidence type="ECO:0000256" key="6">
    <source>
        <dbReference type="SAM" id="MobiDB-lite"/>
    </source>
</evidence>
<comment type="caution">
    <text evidence="8">The sequence shown here is derived from an EMBL/GenBank/DDBJ whole genome shotgun (WGS) entry which is preliminary data.</text>
</comment>
<dbReference type="InterPro" id="IPR050109">
    <property type="entry name" value="HTH-type_TetR-like_transc_reg"/>
</dbReference>
<keyword evidence="9" id="KW-1185">Reference proteome</keyword>
<dbReference type="Gene3D" id="1.10.357.10">
    <property type="entry name" value="Tetracycline Repressor, domain 2"/>
    <property type="match status" value="1"/>
</dbReference>
<keyword evidence="4" id="KW-0804">Transcription</keyword>
<evidence type="ECO:0000313" key="8">
    <source>
        <dbReference type="EMBL" id="MDT0447160.1"/>
    </source>
</evidence>
<proteinExistence type="predicted"/>
<evidence type="ECO:0000256" key="1">
    <source>
        <dbReference type="ARBA" id="ARBA00022491"/>
    </source>
</evidence>
<dbReference type="PANTHER" id="PTHR30055:SF151">
    <property type="entry name" value="TRANSCRIPTIONAL REGULATORY PROTEIN"/>
    <property type="match status" value="1"/>
</dbReference>
<evidence type="ECO:0000256" key="5">
    <source>
        <dbReference type="PROSITE-ProRule" id="PRU00335"/>
    </source>
</evidence>
<dbReference type="RefSeq" id="WP_311621282.1">
    <property type="nucleotide sequence ID" value="NZ_JAVREV010000027.1"/>
</dbReference>
<sequence length="241" mass="27154">MEIITGKPQEDDAAPTCGGRSVWLRPPPATRNGPPLTRERITEAAVALLDEEGIERLTMRHLAERLQVGATTLYWHIDTKDDVIDLAVDAIFTEAAVRGEHAGSWRDDVVALLAGCRATLLKHPWSAALPLRQRPVIGPNFLMWMEYLQATLVRAGLTGRHVQAACWLLYSHVQGSTVSQSNLRWTDAERHAAHEQLRRHSHRYPTLLDHAYVLDDEWDENFRLGLTYVLDGLEAWVRSAS</sequence>
<evidence type="ECO:0000256" key="3">
    <source>
        <dbReference type="ARBA" id="ARBA00023125"/>
    </source>
</evidence>
<feature type="DNA-binding region" description="H-T-H motif" evidence="5">
    <location>
        <begin position="58"/>
        <end position="77"/>
    </location>
</feature>
<gene>
    <name evidence="8" type="ORF">RM779_31880</name>
</gene>
<dbReference type="EMBL" id="JAVREV010000027">
    <property type="protein sequence ID" value="MDT0447160.1"/>
    <property type="molecule type" value="Genomic_DNA"/>
</dbReference>
<reference evidence="9" key="1">
    <citation type="submission" date="2023-07" db="EMBL/GenBank/DDBJ databases">
        <title>30 novel species of actinomycetes from the DSMZ collection.</title>
        <authorList>
            <person name="Nouioui I."/>
        </authorList>
    </citation>
    <scope>NUCLEOTIDE SEQUENCE [LARGE SCALE GENOMIC DNA]</scope>
    <source>
        <strain evidence="9">DSM 41886</strain>
    </source>
</reference>
<evidence type="ECO:0000259" key="7">
    <source>
        <dbReference type="PROSITE" id="PS50977"/>
    </source>
</evidence>
<dbReference type="SUPFAM" id="SSF46689">
    <property type="entry name" value="Homeodomain-like"/>
    <property type="match status" value="1"/>
</dbReference>
<accession>A0ABU2SDW4</accession>
<dbReference type="PRINTS" id="PR00400">
    <property type="entry name" value="TETREPRESSOR"/>
</dbReference>
<dbReference type="InterPro" id="IPR001647">
    <property type="entry name" value="HTH_TetR"/>
</dbReference>
<dbReference type="SUPFAM" id="SSF48498">
    <property type="entry name" value="Tetracyclin repressor-like, C-terminal domain"/>
    <property type="match status" value="1"/>
</dbReference>
<dbReference type="InterPro" id="IPR009057">
    <property type="entry name" value="Homeodomain-like_sf"/>
</dbReference>
<keyword evidence="1" id="KW-0678">Repressor</keyword>
<evidence type="ECO:0000256" key="4">
    <source>
        <dbReference type="ARBA" id="ARBA00023163"/>
    </source>
</evidence>
<dbReference type="PROSITE" id="PS50977">
    <property type="entry name" value="HTH_TETR_2"/>
    <property type="match status" value="1"/>
</dbReference>
<dbReference type="Proteomes" id="UP001183615">
    <property type="component" value="Unassembled WGS sequence"/>
</dbReference>
<evidence type="ECO:0000313" key="9">
    <source>
        <dbReference type="Proteomes" id="UP001183615"/>
    </source>
</evidence>
<keyword evidence="2" id="KW-0805">Transcription regulation</keyword>
<feature type="region of interest" description="Disordered" evidence="6">
    <location>
        <begin position="1"/>
        <end position="35"/>
    </location>
</feature>
<organism evidence="8 9">
    <name type="scientific">Streptomyces johnsoniae</name>
    <dbReference type="NCBI Taxonomy" id="3075532"/>
    <lineage>
        <taxon>Bacteria</taxon>
        <taxon>Bacillati</taxon>
        <taxon>Actinomycetota</taxon>
        <taxon>Actinomycetes</taxon>
        <taxon>Kitasatosporales</taxon>
        <taxon>Streptomycetaceae</taxon>
        <taxon>Streptomyces</taxon>
    </lineage>
</organism>
<dbReference type="InterPro" id="IPR003012">
    <property type="entry name" value="Tet_transcr_reg_TetR"/>
</dbReference>
<feature type="domain" description="HTH tetR-type" evidence="7">
    <location>
        <begin position="35"/>
        <end position="95"/>
    </location>
</feature>
<dbReference type="PRINTS" id="PR00455">
    <property type="entry name" value="HTHTETR"/>
</dbReference>
<dbReference type="PANTHER" id="PTHR30055">
    <property type="entry name" value="HTH-TYPE TRANSCRIPTIONAL REGULATOR RUTR"/>
    <property type="match status" value="1"/>
</dbReference>
<name>A0ABU2SDW4_9ACTN</name>